<sequence length="144" mass="16035">MAWNFLSPSSTGVLSLVLQRKPDSWTHLLLIFTMEVNCSMIMGKKIGDESVGVVERAVAGKERGVEGAVAGKEGGLRELLLVRKRVLKGLLLVRKRVLKGLLLVRKKGLRGLLLGMVQRKCQNQPVDKPPRQLKKKRKKTQSTI</sequence>
<feature type="region of interest" description="Disordered" evidence="1">
    <location>
        <begin position="123"/>
        <end position="144"/>
    </location>
</feature>
<gene>
    <name evidence="2" type="ORF">AAHA92_01160</name>
</gene>
<evidence type="ECO:0000313" key="3">
    <source>
        <dbReference type="Proteomes" id="UP001567538"/>
    </source>
</evidence>
<dbReference type="EMBL" id="JBEAFC010000001">
    <property type="protein sequence ID" value="KAL1569716.1"/>
    <property type="molecule type" value="Genomic_DNA"/>
</dbReference>
<feature type="compositionally biased region" description="Basic residues" evidence="1">
    <location>
        <begin position="131"/>
        <end position="144"/>
    </location>
</feature>
<accession>A0ABD1IM42</accession>
<reference evidence="2 3" key="1">
    <citation type="submission" date="2024-06" db="EMBL/GenBank/DDBJ databases">
        <title>A chromosome level genome sequence of Diviner's sage (Salvia divinorum).</title>
        <authorList>
            <person name="Ford S.A."/>
            <person name="Ro D.-K."/>
            <person name="Ness R.W."/>
            <person name="Phillips M.A."/>
        </authorList>
    </citation>
    <scope>NUCLEOTIDE SEQUENCE [LARGE SCALE GENOMIC DNA]</scope>
    <source>
        <strain evidence="2">SAF-2024a</strain>
        <tissue evidence="2">Leaf</tissue>
    </source>
</reference>
<proteinExistence type="predicted"/>
<dbReference type="AlphaFoldDB" id="A0ABD1IM42"/>
<dbReference type="Proteomes" id="UP001567538">
    <property type="component" value="Unassembled WGS sequence"/>
</dbReference>
<comment type="caution">
    <text evidence="2">The sequence shown here is derived from an EMBL/GenBank/DDBJ whole genome shotgun (WGS) entry which is preliminary data.</text>
</comment>
<evidence type="ECO:0000256" key="1">
    <source>
        <dbReference type="SAM" id="MobiDB-lite"/>
    </source>
</evidence>
<organism evidence="2 3">
    <name type="scientific">Salvia divinorum</name>
    <name type="common">Maria pastora</name>
    <name type="synonym">Diviner's sage</name>
    <dbReference type="NCBI Taxonomy" id="28513"/>
    <lineage>
        <taxon>Eukaryota</taxon>
        <taxon>Viridiplantae</taxon>
        <taxon>Streptophyta</taxon>
        <taxon>Embryophyta</taxon>
        <taxon>Tracheophyta</taxon>
        <taxon>Spermatophyta</taxon>
        <taxon>Magnoliopsida</taxon>
        <taxon>eudicotyledons</taxon>
        <taxon>Gunneridae</taxon>
        <taxon>Pentapetalae</taxon>
        <taxon>asterids</taxon>
        <taxon>lamiids</taxon>
        <taxon>Lamiales</taxon>
        <taxon>Lamiaceae</taxon>
        <taxon>Nepetoideae</taxon>
        <taxon>Mentheae</taxon>
        <taxon>Salviinae</taxon>
        <taxon>Salvia</taxon>
        <taxon>Salvia subgen. Calosphace</taxon>
    </lineage>
</organism>
<keyword evidence="3" id="KW-1185">Reference proteome</keyword>
<protein>
    <submittedName>
        <fullName evidence="2">Uncharacterized protein</fullName>
    </submittedName>
</protein>
<name>A0ABD1IM42_SALDI</name>
<evidence type="ECO:0000313" key="2">
    <source>
        <dbReference type="EMBL" id="KAL1569716.1"/>
    </source>
</evidence>